<sequence length="83" mass="9740">MFKIAFEYVYPLLLSLGKYTRRKLLRFLVISYGVDGDILENEENPRRKIVCSISTFVRELGATDEEFYTAAVENMLQEVRTLR</sequence>
<dbReference type="KEGG" id="vg:80533950"/>
<dbReference type="Proteomes" id="UP000503388">
    <property type="component" value="Segment"/>
</dbReference>
<protein>
    <submittedName>
        <fullName evidence="1">Mx</fullName>
    </submittedName>
</protein>
<proteinExistence type="predicted"/>
<accession>A0A3Q8TND4</accession>
<evidence type="ECO:0000313" key="1">
    <source>
        <dbReference type="EMBL" id="AZL49336.1"/>
    </source>
</evidence>
<dbReference type="EMBL" id="MH899109">
    <property type="protein sequence ID" value="AZL49336.1"/>
    <property type="molecule type" value="Viral_cRNA"/>
</dbReference>
<gene>
    <name evidence="1" type="primary">Mx</name>
</gene>
<name>A0A3Q8TND4_9RHAB</name>
<dbReference type="GeneID" id="80533950"/>
<dbReference type="RefSeq" id="YP_010796456.1">
    <property type="nucleotide sequence ID" value="NC_076030.1"/>
</dbReference>
<keyword evidence="2" id="KW-1185">Reference proteome</keyword>
<organism evidence="1">
    <name type="scientific">Charleville virus</name>
    <dbReference type="NCBI Taxonomy" id="318842"/>
    <lineage>
        <taxon>Viruses</taxon>
        <taxon>Riboviria</taxon>
        <taxon>Orthornavirae</taxon>
        <taxon>Negarnaviricota</taxon>
        <taxon>Haploviricotina</taxon>
        <taxon>Monjiviricetes</taxon>
        <taxon>Mononegavirales</taxon>
        <taxon>Rhabdoviridae</taxon>
        <taxon>Alpharhabdovirinae</taxon>
        <taxon>Sripuvirus</taxon>
        <taxon>Sripuvirus charleville</taxon>
    </lineage>
</organism>
<evidence type="ECO:0000313" key="2">
    <source>
        <dbReference type="Proteomes" id="UP000503388"/>
    </source>
</evidence>
<reference evidence="1" key="1">
    <citation type="journal article" date="2018" name="Virus Genes">
        <title>Genomic characterisation of Cuiaba and Charleville viruses: arboviruses (family Rhabdoviridae, genus Sripuvirus) infecting reptiles and amphibians.</title>
        <authorList>
            <person name="Vasilakis N."/>
            <person name="Tesh R.B."/>
            <person name="Widen S.G."/>
            <person name="Mirchandani D."/>
            <person name="Walker P.J."/>
        </authorList>
    </citation>
    <scope>NUCLEOTIDE SEQUENCE [LARGE SCALE GENOMIC DNA]</scope>
    <source>
        <strain evidence="1">Ch9824</strain>
    </source>
</reference>